<evidence type="ECO:0000313" key="1">
    <source>
        <dbReference type="EMBL" id="RMZ99415.1"/>
    </source>
</evidence>
<evidence type="ECO:0000313" key="2">
    <source>
        <dbReference type="Proteomes" id="UP000276133"/>
    </source>
</evidence>
<sequence>MNDFFGLKPRKNIDFDFPLIGLCQQQAISSSLGINHILEELHTLLDERYEAEISNTSGNLTTKKADYCWISS</sequence>
<dbReference type="EMBL" id="REGN01010225">
    <property type="protein sequence ID" value="RMZ99415.1"/>
    <property type="molecule type" value="Genomic_DNA"/>
</dbReference>
<name>A0A3M7PJV6_BRAPC</name>
<protein>
    <submittedName>
        <fullName evidence="1">Uncharacterized protein</fullName>
    </submittedName>
</protein>
<reference evidence="1 2" key="1">
    <citation type="journal article" date="2018" name="Sci. Rep.">
        <title>Genomic signatures of local adaptation to the degree of environmental predictability in rotifers.</title>
        <authorList>
            <person name="Franch-Gras L."/>
            <person name="Hahn C."/>
            <person name="Garcia-Roger E.M."/>
            <person name="Carmona M.J."/>
            <person name="Serra M."/>
            <person name="Gomez A."/>
        </authorList>
    </citation>
    <scope>NUCLEOTIDE SEQUENCE [LARGE SCALE GENOMIC DNA]</scope>
    <source>
        <strain evidence="1">HYR1</strain>
    </source>
</reference>
<comment type="caution">
    <text evidence="1">The sequence shown here is derived from an EMBL/GenBank/DDBJ whole genome shotgun (WGS) entry which is preliminary data.</text>
</comment>
<keyword evidence="2" id="KW-1185">Reference proteome</keyword>
<organism evidence="1 2">
    <name type="scientific">Brachionus plicatilis</name>
    <name type="common">Marine rotifer</name>
    <name type="synonym">Brachionus muelleri</name>
    <dbReference type="NCBI Taxonomy" id="10195"/>
    <lineage>
        <taxon>Eukaryota</taxon>
        <taxon>Metazoa</taxon>
        <taxon>Spiralia</taxon>
        <taxon>Gnathifera</taxon>
        <taxon>Rotifera</taxon>
        <taxon>Eurotatoria</taxon>
        <taxon>Monogononta</taxon>
        <taxon>Pseudotrocha</taxon>
        <taxon>Ploima</taxon>
        <taxon>Brachionidae</taxon>
        <taxon>Brachionus</taxon>
    </lineage>
</organism>
<accession>A0A3M7PJV6</accession>
<dbReference type="Proteomes" id="UP000276133">
    <property type="component" value="Unassembled WGS sequence"/>
</dbReference>
<dbReference type="AlphaFoldDB" id="A0A3M7PJV6"/>
<gene>
    <name evidence="1" type="ORF">BpHYR1_031720</name>
</gene>
<proteinExistence type="predicted"/>